<name>A0A840V578_9BACT</name>
<dbReference type="GO" id="GO:0005829">
    <property type="term" value="C:cytosol"/>
    <property type="evidence" value="ECO:0007669"/>
    <property type="project" value="TreeGrafter"/>
</dbReference>
<protein>
    <submittedName>
        <fullName evidence="1">Rrf2 family protein</fullName>
    </submittedName>
</protein>
<dbReference type="SUPFAM" id="SSF46785">
    <property type="entry name" value="Winged helix' DNA-binding domain"/>
    <property type="match status" value="1"/>
</dbReference>
<gene>
    <name evidence="1" type="ORF">HNR46_003011</name>
</gene>
<dbReference type="Gene3D" id="1.10.10.10">
    <property type="entry name" value="Winged helix-like DNA-binding domain superfamily/Winged helix DNA-binding domain"/>
    <property type="match status" value="1"/>
</dbReference>
<evidence type="ECO:0000313" key="1">
    <source>
        <dbReference type="EMBL" id="MBB5352763.1"/>
    </source>
</evidence>
<organism evidence="1 2">
    <name type="scientific">Haloferula luteola</name>
    <dbReference type="NCBI Taxonomy" id="595692"/>
    <lineage>
        <taxon>Bacteria</taxon>
        <taxon>Pseudomonadati</taxon>
        <taxon>Verrucomicrobiota</taxon>
        <taxon>Verrucomicrobiia</taxon>
        <taxon>Verrucomicrobiales</taxon>
        <taxon>Verrucomicrobiaceae</taxon>
        <taxon>Haloferula</taxon>
    </lineage>
</organism>
<dbReference type="GO" id="GO:0003700">
    <property type="term" value="F:DNA-binding transcription factor activity"/>
    <property type="evidence" value="ECO:0007669"/>
    <property type="project" value="TreeGrafter"/>
</dbReference>
<dbReference type="EMBL" id="JACHFD010000015">
    <property type="protein sequence ID" value="MBB5352763.1"/>
    <property type="molecule type" value="Genomic_DNA"/>
</dbReference>
<sequence>MAANLQFSIAVHALVGLRYRCELETTSEMIASSVNTSPSFVRRVLAKLSKAGLIETTKGKHGHSRLARDASLISLWDVYQAVDAPKAFAIHQYEVSEPCQVSCQIKQTLEMVLGESQTALAGCLEKISIEDLVKNVSHT</sequence>
<dbReference type="Proteomes" id="UP000557717">
    <property type="component" value="Unassembled WGS sequence"/>
</dbReference>
<dbReference type="PROSITE" id="PS51197">
    <property type="entry name" value="HTH_RRF2_2"/>
    <property type="match status" value="1"/>
</dbReference>
<keyword evidence="2" id="KW-1185">Reference proteome</keyword>
<dbReference type="Pfam" id="PF02082">
    <property type="entry name" value="Rrf2"/>
    <property type="match status" value="1"/>
</dbReference>
<comment type="caution">
    <text evidence="1">The sequence shown here is derived from an EMBL/GenBank/DDBJ whole genome shotgun (WGS) entry which is preliminary data.</text>
</comment>
<dbReference type="PANTHER" id="PTHR33221">
    <property type="entry name" value="WINGED HELIX-TURN-HELIX TRANSCRIPTIONAL REGULATOR, RRF2 FAMILY"/>
    <property type="match status" value="1"/>
</dbReference>
<dbReference type="RefSeq" id="WP_184020070.1">
    <property type="nucleotide sequence ID" value="NZ_JACHFD010000015.1"/>
</dbReference>
<dbReference type="AlphaFoldDB" id="A0A840V578"/>
<accession>A0A840V578</accession>
<dbReference type="InterPro" id="IPR036388">
    <property type="entry name" value="WH-like_DNA-bd_sf"/>
</dbReference>
<dbReference type="InterPro" id="IPR000944">
    <property type="entry name" value="Tscrpt_reg_Rrf2"/>
</dbReference>
<proteinExistence type="predicted"/>
<evidence type="ECO:0000313" key="2">
    <source>
        <dbReference type="Proteomes" id="UP000557717"/>
    </source>
</evidence>
<dbReference type="PANTHER" id="PTHR33221:SF15">
    <property type="entry name" value="HTH-TYPE TRANSCRIPTIONAL REGULATOR YWGB-RELATED"/>
    <property type="match status" value="1"/>
</dbReference>
<reference evidence="1 2" key="1">
    <citation type="submission" date="2020-08" db="EMBL/GenBank/DDBJ databases">
        <title>Genomic Encyclopedia of Type Strains, Phase IV (KMG-IV): sequencing the most valuable type-strain genomes for metagenomic binning, comparative biology and taxonomic classification.</title>
        <authorList>
            <person name="Goeker M."/>
        </authorList>
    </citation>
    <scope>NUCLEOTIDE SEQUENCE [LARGE SCALE GENOMIC DNA]</scope>
    <source>
        <strain evidence="1 2">YC6886</strain>
    </source>
</reference>
<dbReference type="InterPro" id="IPR036390">
    <property type="entry name" value="WH_DNA-bd_sf"/>
</dbReference>